<sequence length="171" mass="19834">MIVISEPKARSSEVVRGEIERQEEKARVVIRDAQIPEPRRRAFLIFRVGDADQVQSFCSLAKDADPRLDFIDFALKVHFKTENAEYVRHCISRRIEACSAVIIFIGKTTHDCEWVDWEVRESLRMKKALIAVKLSDEPSLRVPKVLKEHRIKPLPWSEDEIRRIILENAGS</sequence>
<dbReference type="AlphaFoldDB" id="A0A101FRQ9"/>
<evidence type="ECO:0000259" key="1">
    <source>
        <dbReference type="Pfam" id="PF08937"/>
    </source>
</evidence>
<name>A0A101FRQ9_9EURY</name>
<accession>A0A101FRQ9</accession>
<feature type="domain" description="Thoeris protein ThsB TIR-like" evidence="1">
    <location>
        <begin position="48"/>
        <end position="136"/>
    </location>
</feature>
<evidence type="ECO:0000313" key="3">
    <source>
        <dbReference type="Proteomes" id="UP000057043"/>
    </source>
</evidence>
<dbReference type="InterPro" id="IPR036490">
    <property type="entry name" value="ThsB_TIR-like_sf"/>
</dbReference>
<dbReference type="EMBL" id="LGFT01000098">
    <property type="protein sequence ID" value="KUK43251.1"/>
    <property type="molecule type" value="Genomic_DNA"/>
</dbReference>
<dbReference type="InterPro" id="IPR015032">
    <property type="entry name" value="ThsB__TIR-like_domain"/>
</dbReference>
<organism evidence="2 3">
    <name type="scientific">Methanothrix harundinacea</name>
    <dbReference type="NCBI Taxonomy" id="301375"/>
    <lineage>
        <taxon>Archaea</taxon>
        <taxon>Methanobacteriati</taxon>
        <taxon>Methanobacteriota</taxon>
        <taxon>Stenosarchaea group</taxon>
        <taxon>Methanomicrobia</taxon>
        <taxon>Methanotrichales</taxon>
        <taxon>Methanotrichaceae</taxon>
        <taxon>Methanothrix</taxon>
    </lineage>
</organism>
<evidence type="ECO:0000313" key="2">
    <source>
        <dbReference type="EMBL" id="KUK43251.1"/>
    </source>
</evidence>
<dbReference type="Pfam" id="PF08937">
    <property type="entry name" value="ThsB_TIR"/>
    <property type="match status" value="1"/>
</dbReference>
<proteinExistence type="predicted"/>
<dbReference type="PATRIC" id="fig|301375.7.peg.2184"/>
<dbReference type="Proteomes" id="UP000057043">
    <property type="component" value="Unassembled WGS sequence"/>
</dbReference>
<protein>
    <recommendedName>
        <fullName evidence="1">Thoeris protein ThsB TIR-like domain-containing protein</fullName>
    </recommendedName>
</protein>
<dbReference type="SUPFAM" id="SSF52206">
    <property type="entry name" value="Hypothetical protein MTH538"/>
    <property type="match status" value="1"/>
</dbReference>
<dbReference type="Gene3D" id="3.40.50.9200">
    <property type="entry name" value="Hypothetical protein MTH538"/>
    <property type="match status" value="1"/>
</dbReference>
<comment type="caution">
    <text evidence="2">The sequence shown here is derived from an EMBL/GenBank/DDBJ whole genome shotgun (WGS) entry which is preliminary data.</text>
</comment>
<reference evidence="2 3" key="1">
    <citation type="journal article" date="2015" name="MBio">
        <title>Genome-Resolved Metagenomic Analysis Reveals Roles for Candidate Phyla and Other Microbial Community Members in Biogeochemical Transformations in Oil Reservoirs.</title>
        <authorList>
            <person name="Hu P."/>
            <person name="Tom L."/>
            <person name="Singh A."/>
            <person name="Thomas B.C."/>
            <person name="Baker B.J."/>
            <person name="Piceno Y.M."/>
            <person name="Andersen G.L."/>
            <person name="Banfield J.F."/>
        </authorList>
    </citation>
    <scope>NUCLEOTIDE SEQUENCE [LARGE SCALE GENOMIC DNA]</scope>
    <source>
        <strain evidence="2">57_489</strain>
    </source>
</reference>
<gene>
    <name evidence="2" type="ORF">XD72_2373</name>
</gene>